<feature type="domain" description="PAS" evidence="2">
    <location>
        <begin position="276"/>
        <end position="321"/>
    </location>
</feature>
<dbReference type="InterPro" id="IPR035965">
    <property type="entry name" value="PAS-like_dom_sf"/>
</dbReference>
<dbReference type="CDD" id="cd00156">
    <property type="entry name" value="REC"/>
    <property type="match status" value="1"/>
</dbReference>
<dbReference type="InterPro" id="IPR000160">
    <property type="entry name" value="GGDEF_dom"/>
</dbReference>
<dbReference type="InterPro" id="IPR029787">
    <property type="entry name" value="Nucleotide_cyclase"/>
</dbReference>
<dbReference type="FunFam" id="3.30.70.270:FF:000001">
    <property type="entry name" value="Diguanylate cyclase domain protein"/>
    <property type="match status" value="1"/>
</dbReference>
<dbReference type="EMBL" id="UOGE01000097">
    <property type="protein sequence ID" value="VAX24851.1"/>
    <property type="molecule type" value="Genomic_DNA"/>
</dbReference>
<evidence type="ECO:0000259" key="4">
    <source>
        <dbReference type="PROSITE" id="PS50883"/>
    </source>
</evidence>
<dbReference type="NCBIfam" id="TIGR00254">
    <property type="entry name" value="GGDEF"/>
    <property type="match status" value="1"/>
</dbReference>
<sequence length="832" mass="94448">MSFRGEKVSPDSQAPPLRILLVEDSKHDRFAFREALARSDVEIVDCVRAEEALEKLHSNPGSFDLVVSDYKLPGISGLEFLRKLMDDKMDLPLILLTGSGSERIAVEASRVGVDDYIVKDPHGEYLNLLPTTLPLVAQKHRDRVARMKAEQALRESEIEYRSLFEYASDAIFIIAPDTRFILQANKVASAQLGYTNEELLSMRIDDINILASAEEHHAAIEKLKKMSSVIFETRSKRKNGELIDVEVSSRFIQYSGKMVIQSFVRNITERKRAEERLKLASNVFENIMEGVMVTDFNAMIEYTNPAFTKITGYTASEVIGKKPNLLKSKLHDKPFYRDMWRSLLTKGNWQGEIWNRRKDGESYPEWLTITAIRDEGGKTTQYAAIFHDITELKRGQEEIKYQAYHDALTGLPNRLLFHDRLLQAIGHARRNESELAILFLDLDNFKKINDGLGHEVGDLMLQGVATRLISSLREEDTVSRFGGDEFTIILENFDEAEDTSLVAQKIIKSLSEPFLYQGLKLFITTSIGITLFPEDGDSVEKLLKNADMAMYRAKEHGGNTYQFFTNEMNLKVIERFKIEDDLRKAVENEEFLIHYQPKVDLKTGSIISMEALARWQKPTGEIVSPAEFIPVAEETGLIIPIGEWVLREACVRTKAWCDKGYGPLKVTVNLSTKQFHDENLINSIKKVLDETGLDPRYLELEITESSMMADVDKNVLALQCLSSMGIRLAIDDFGTGYSSLSYLRRFPINTLKIDSSFVKEAPGDNDAESIVQVIIAMGHSLNLSVVAEGVETREQLEFLRKHKCDEMQGFYFSKPLPEARFEALLKKKETLS</sequence>
<feature type="domain" description="EAL" evidence="4">
    <location>
        <begin position="575"/>
        <end position="829"/>
    </location>
</feature>
<evidence type="ECO:0000259" key="5">
    <source>
        <dbReference type="PROSITE" id="PS50887"/>
    </source>
</evidence>
<feature type="domain" description="GGDEF" evidence="5">
    <location>
        <begin position="433"/>
        <end position="566"/>
    </location>
</feature>
<proteinExistence type="predicted"/>
<dbReference type="Pfam" id="PF13426">
    <property type="entry name" value="PAS_9"/>
    <property type="match status" value="2"/>
</dbReference>
<dbReference type="InterPro" id="IPR001610">
    <property type="entry name" value="PAC"/>
</dbReference>
<dbReference type="InterPro" id="IPR000014">
    <property type="entry name" value="PAS"/>
</dbReference>
<dbReference type="FunFam" id="3.20.20.450:FF:000001">
    <property type="entry name" value="Cyclic di-GMP phosphodiesterase yahA"/>
    <property type="match status" value="1"/>
</dbReference>
<name>A0A3B1CE62_9ZZZZ</name>
<dbReference type="PROSITE" id="PS50113">
    <property type="entry name" value="PAC"/>
    <property type="match status" value="1"/>
</dbReference>
<dbReference type="PROSITE" id="PS50112">
    <property type="entry name" value="PAS"/>
    <property type="match status" value="2"/>
</dbReference>
<reference evidence="6" key="1">
    <citation type="submission" date="2018-06" db="EMBL/GenBank/DDBJ databases">
        <authorList>
            <person name="Zhirakovskaya E."/>
        </authorList>
    </citation>
    <scope>NUCLEOTIDE SEQUENCE</scope>
</reference>
<dbReference type="InterPro" id="IPR011006">
    <property type="entry name" value="CheY-like_superfamily"/>
</dbReference>
<dbReference type="Pfam" id="PF00990">
    <property type="entry name" value="GGDEF"/>
    <property type="match status" value="1"/>
</dbReference>
<dbReference type="InterPro" id="IPR001633">
    <property type="entry name" value="EAL_dom"/>
</dbReference>
<dbReference type="SUPFAM" id="SSF55073">
    <property type="entry name" value="Nucleotide cyclase"/>
    <property type="match status" value="1"/>
</dbReference>
<dbReference type="CDD" id="cd00130">
    <property type="entry name" value="PAS"/>
    <property type="match status" value="2"/>
</dbReference>
<dbReference type="InterPro" id="IPR000700">
    <property type="entry name" value="PAS-assoc_C"/>
</dbReference>
<accession>A0A3B1CE62</accession>
<dbReference type="NCBIfam" id="TIGR00229">
    <property type="entry name" value="sensory_box"/>
    <property type="match status" value="2"/>
</dbReference>
<dbReference type="PROSITE" id="PS50110">
    <property type="entry name" value="RESPONSE_REGULATORY"/>
    <property type="match status" value="1"/>
</dbReference>
<organism evidence="6">
    <name type="scientific">hydrothermal vent metagenome</name>
    <dbReference type="NCBI Taxonomy" id="652676"/>
    <lineage>
        <taxon>unclassified sequences</taxon>
        <taxon>metagenomes</taxon>
        <taxon>ecological metagenomes</taxon>
    </lineage>
</organism>
<gene>
    <name evidence="6" type="ORF">MNBD_NITROSPINAE02-243</name>
</gene>
<dbReference type="Pfam" id="PF00563">
    <property type="entry name" value="EAL"/>
    <property type="match status" value="1"/>
</dbReference>
<dbReference type="Gene3D" id="3.30.70.270">
    <property type="match status" value="1"/>
</dbReference>
<dbReference type="Pfam" id="PF00072">
    <property type="entry name" value="Response_reg"/>
    <property type="match status" value="1"/>
</dbReference>
<evidence type="ECO:0000259" key="2">
    <source>
        <dbReference type="PROSITE" id="PS50112"/>
    </source>
</evidence>
<dbReference type="SUPFAM" id="SSF141868">
    <property type="entry name" value="EAL domain-like"/>
    <property type="match status" value="1"/>
</dbReference>
<dbReference type="SMART" id="SM00086">
    <property type="entry name" value="PAC"/>
    <property type="match status" value="2"/>
</dbReference>
<feature type="domain" description="PAS" evidence="2">
    <location>
        <begin position="156"/>
        <end position="201"/>
    </location>
</feature>
<dbReference type="InterPro" id="IPR035919">
    <property type="entry name" value="EAL_sf"/>
</dbReference>
<dbReference type="SUPFAM" id="SSF55785">
    <property type="entry name" value="PYP-like sensor domain (PAS domain)"/>
    <property type="match status" value="2"/>
</dbReference>
<dbReference type="Gene3D" id="3.20.20.450">
    <property type="entry name" value="EAL domain"/>
    <property type="match status" value="1"/>
</dbReference>
<evidence type="ECO:0000259" key="1">
    <source>
        <dbReference type="PROSITE" id="PS50110"/>
    </source>
</evidence>
<protein>
    <submittedName>
        <fullName evidence="6">Diguanylate cyclase/phosphodiesterase (GGDEF &amp; EAL domains) with PAS/PAC sensor(S)</fullName>
    </submittedName>
</protein>
<feature type="domain" description="Response regulatory" evidence="1">
    <location>
        <begin position="18"/>
        <end position="134"/>
    </location>
</feature>
<feature type="domain" description="PAC" evidence="3">
    <location>
        <begin position="349"/>
        <end position="401"/>
    </location>
</feature>
<dbReference type="Gene3D" id="3.40.50.2300">
    <property type="match status" value="1"/>
</dbReference>
<dbReference type="SUPFAM" id="SSF52172">
    <property type="entry name" value="CheY-like"/>
    <property type="match status" value="1"/>
</dbReference>
<dbReference type="SMART" id="SM00267">
    <property type="entry name" value="GGDEF"/>
    <property type="match status" value="1"/>
</dbReference>
<dbReference type="AlphaFoldDB" id="A0A3B1CE62"/>
<dbReference type="PANTHER" id="PTHR44757">
    <property type="entry name" value="DIGUANYLATE CYCLASE DGCP"/>
    <property type="match status" value="1"/>
</dbReference>
<dbReference type="CDD" id="cd01948">
    <property type="entry name" value="EAL"/>
    <property type="match status" value="1"/>
</dbReference>
<evidence type="ECO:0000313" key="6">
    <source>
        <dbReference type="EMBL" id="VAX24851.1"/>
    </source>
</evidence>
<dbReference type="PROSITE" id="PS50887">
    <property type="entry name" value="GGDEF"/>
    <property type="match status" value="1"/>
</dbReference>
<dbReference type="SMART" id="SM00091">
    <property type="entry name" value="PAS"/>
    <property type="match status" value="2"/>
</dbReference>
<evidence type="ECO:0000259" key="3">
    <source>
        <dbReference type="PROSITE" id="PS50113"/>
    </source>
</evidence>
<dbReference type="PROSITE" id="PS50883">
    <property type="entry name" value="EAL"/>
    <property type="match status" value="1"/>
</dbReference>
<dbReference type="PANTHER" id="PTHR44757:SF2">
    <property type="entry name" value="BIOFILM ARCHITECTURE MAINTENANCE PROTEIN MBAA"/>
    <property type="match status" value="1"/>
</dbReference>
<dbReference type="InterPro" id="IPR001789">
    <property type="entry name" value="Sig_transdc_resp-reg_receiver"/>
</dbReference>
<dbReference type="SMART" id="SM00448">
    <property type="entry name" value="REC"/>
    <property type="match status" value="1"/>
</dbReference>
<dbReference type="SMART" id="SM00052">
    <property type="entry name" value="EAL"/>
    <property type="match status" value="1"/>
</dbReference>
<dbReference type="GO" id="GO:0000160">
    <property type="term" value="P:phosphorelay signal transduction system"/>
    <property type="evidence" value="ECO:0007669"/>
    <property type="project" value="InterPro"/>
</dbReference>
<dbReference type="CDD" id="cd01949">
    <property type="entry name" value="GGDEF"/>
    <property type="match status" value="1"/>
</dbReference>
<dbReference type="InterPro" id="IPR043128">
    <property type="entry name" value="Rev_trsase/Diguanyl_cyclase"/>
</dbReference>
<dbReference type="InterPro" id="IPR052155">
    <property type="entry name" value="Biofilm_reg_signaling"/>
</dbReference>
<dbReference type="Gene3D" id="3.30.450.20">
    <property type="entry name" value="PAS domain"/>
    <property type="match status" value="2"/>
</dbReference>